<gene>
    <name evidence="3" type="ORF">OCOJLMKI_2814</name>
</gene>
<protein>
    <recommendedName>
        <fullName evidence="2">Guanylate cyclase domain-containing protein</fullName>
    </recommendedName>
</protein>
<keyword evidence="1" id="KW-0812">Transmembrane</keyword>
<dbReference type="SUPFAM" id="SSF55073">
    <property type="entry name" value="Nucleotide cyclase"/>
    <property type="match status" value="1"/>
</dbReference>
<proteinExistence type="predicted"/>
<dbReference type="RefSeq" id="WP_238244745.1">
    <property type="nucleotide sequence ID" value="NZ_BPQP01000041.1"/>
</dbReference>
<keyword evidence="4" id="KW-1185">Reference proteome</keyword>
<keyword evidence="1" id="KW-1133">Transmembrane helix</keyword>
<dbReference type="Pfam" id="PF00211">
    <property type="entry name" value="Guanylate_cyc"/>
    <property type="match status" value="1"/>
</dbReference>
<dbReference type="InterPro" id="IPR007890">
    <property type="entry name" value="CHASE2"/>
</dbReference>
<dbReference type="EMBL" id="BPQP01000041">
    <property type="protein sequence ID" value="GJD95601.1"/>
    <property type="molecule type" value="Genomic_DNA"/>
</dbReference>
<dbReference type="InterPro" id="IPR029787">
    <property type="entry name" value="Nucleotide_cyclase"/>
</dbReference>
<feature type="transmembrane region" description="Helical" evidence="1">
    <location>
        <begin position="415"/>
        <end position="434"/>
    </location>
</feature>
<dbReference type="PROSITE" id="PS50125">
    <property type="entry name" value="GUANYLATE_CYCLASE_2"/>
    <property type="match status" value="1"/>
</dbReference>
<dbReference type="Pfam" id="PF05226">
    <property type="entry name" value="CHASE2"/>
    <property type="match status" value="1"/>
</dbReference>
<organism evidence="3 4">
    <name type="scientific">Methylobacterium iners</name>
    <dbReference type="NCBI Taxonomy" id="418707"/>
    <lineage>
        <taxon>Bacteria</taxon>
        <taxon>Pseudomonadati</taxon>
        <taxon>Pseudomonadota</taxon>
        <taxon>Alphaproteobacteria</taxon>
        <taxon>Hyphomicrobiales</taxon>
        <taxon>Methylobacteriaceae</taxon>
        <taxon>Methylobacterium</taxon>
    </lineage>
</organism>
<name>A0ABQ4RXP0_9HYPH</name>
<evidence type="ECO:0000256" key="1">
    <source>
        <dbReference type="SAM" id="Phobius"/>
    </source>
</evidence>
<evidence type="ECO:0000313" key="3">
    <source>
        <dbReference type="EMBL" id="GJD95601.1"/>
    </source>
</evidence>
<evidence type="ECO:0000313" key="4">
    <source>
        <dbReference type="Proteomes" id="UP001055125"/>
    </source>
</evidence>
<reference evidence="3" key="2">
    <citation type="submission" date="2021-08" db="EMBL/GenBank/DDBJ databases">
        <authorList>
            <person name="Tani A."/>
            <person name="Ola A."/>
            <person name="Ogura Y."/>
            <person name="Katsura K."/>
            <person name="Hayashi T."/>
        </authorList>
    </citation>
    <scope>NUCLEOTIDE SEQUENCE</scope>
    <source>
        <strain evidence="3">DSM 19015</strain>
    </source>
</reference>
<dbReference type="Gene3D" id="3.30.70.1230">
    <property type="entry name" value="Nucleotide cyclase"/>
    <property type="match status" value="1"/>
</dbReference>
<dbReference type="PANTHER" id="PTHR43081:SF20">
    <property type="entry name" value="TWO-COMPONENT RESPONSE REGULATOR"/>
    <property type="match status" value="1"/>
</dbReference>
<dbReference type="InterPro" id="IPR001054">
    <property type="entry name" value="A/G_cyclase"/>
</dbReference>
<sequence length="713" mass="74138">MLRLARRVSPVLAGLGLLAALLGLRAGLPDPFERLRLAGFDLLQRAAPRPAADDLPVRVVDIDDASLARHGQWPWSRDVVARLVGRLQDLGAAAIALDIVFAEPDRTSPARLAEGWRRDYGWGAPTDTALPDHDATLAQILARGRVVAGYGLLAADNGGRTPKKPGFASLGPDPAPRLPGFSGVIPNIPVLEEAAAGHGSFTIAAGQDEIVRRLPLLASLRGGLVPSLALEALRVAQGEDTIRIRAEQGAGAEGAVTGYTVSIGGIELPLDAEGAFRLHHSGSVAQRSLPAWRFLEAEPGSELGDAVAGKIVLVGTSAVGLGDLRPTPLNAFEPGIAIHAEALEQILSGHHLARPAWAPGAEVLASLLLALAAILAAARAGSRLAAATALGLVGATGLADWLAFTRAGLLVDASFALLAILGGFAAASLARHLLTERDAAHLRQAFAHYLSPDLVKALASDPGRLKLGGETRAMTFLFTDLEGFTSLTETRGAEALVSLLNGYLDGLCGVAMAHGGTVDKIVGDAVHVMFNAPLDQPDHARRAVECALAMDDFATRFAAERRAEGVPFGVTRIGVNTGPAVVGNFGGARRFDYTAHGDAINTAARLEAANKTLGTRICIAGSTVAGCEGLAFRPIGTLMLRGKALGVPVFAPSRPTEAAFDARYGAALARLQEGEEAGAEALLSLHAERPDDPVLALHARRIEAGQRDLRIAA</sequence>
<evidence type="ECO:0000259" key="2">
    <source>
        <dbReference type="PROSITE" id="PS50125"/>
    </source>
</evidence>
<dbReference type="SMART" id="SM01080">
    <property type="entry name" value="CHASE2"/>
    <property type="match status" value="1"/>
</dbReference>
<keyword evidence="1" id="KW-0472">Membrane</keyword>
<dbReference type="CDD" id="cd07302">
    <property type="entry name" value="CHD"/>
    <property type="match status" value="1"/>
</dbReference>
<comment type="caution">
    <text evidence="3">The sequence shown here is derived from an EMBL/GenBank/DDBJ whole genome shotgun (WGS) entry which is preliminary data.</text>
</comment>
<dbReference type="Proteomes" id="UP001055125">
    <property type="component" value="Unassembled WGS sequence"/>
</dbReference>
<dbReference type="InterPro" id="IPR050697">
    <property type="entry name" value="Adenylyl/Guanylyl_Cyclase_3/4"/>
</dbReference>
<feature type="transmembrane region" description="Helical" evidence="1">
    <location>
        <begin position="356"/>
        <end position="377"/>
    </location>
</feature>
<dbReference type="PANTHER" id="PTHR43081">
    <property type="entry name" value="ADENYLATE CYCLASE, TERMINAL-DIFFERENTIATION SPECIFIC-RELATED"/>
    <property type="match status" value="1"/>
</dbReference>
<dbReference type="SMART" id="SM00044">
    <property type="entry name" value="CYCc"/>
    <property type="match status" value="1"/>
</dbReference>
<reference evidence="3" key="1">
    <citation type="journal article" date="2021" name="Front. Microbiol.">
        <title>Comprehensive Comparative Genomics and Phenotyping of Methylobacterium Species.</title>
        <authorList>
            <person name="Alessa O."/>
            <person name="Ogura Y."/>
            <person name="Fujitani Y."/>
            <person name="Takami H."/>
            <person name="Hayashi T."/>
            <person name="Sahin N."/>
            <person name="Tani A."/>
        </authorList>
    </citation>
    <scope>NUCLEOTIDE SEQUENCE</scope>
    <source>
        <strain evidence="3">DSM 19015</strain>
    </source>
</reference>
<accession>A0ABQ4RXP0</accession>
<feature type="transmembrane region" description="Helical" evidence="1">
    <location>
        <begin position="384"/>
        <end position="403"/>
    </location>
</feature>
<feature type="domain" description="Guanylate cyclase" evidence="2">
    <location>
        <begin position="475"/>
        <end position="607"/>
    </location>
</feature>